<dbReference type="GO" id="GO:0035438">
    <property type="term" value="F:cyclic-di-GMP binding"/>
    <property type="evidence" value="ECO:0007669"/>
    <property type="project" value="InterPro"/>
</dbReference>
<accession>A0A1H2HP31</accession>
<evidence type="ECO:0000313" key="6">
    <source>
        <dbReference type="EMBL" id="SDU33651.1"/>
    </source>
</evidence>
<keyword evidence="6" id="KW-0282">Flagellum</keyword>
<dbReference type="EMBL" id="LT629787">
    <property type="protein sequence ID" value="SDU33651.1"/>
    <property type="molecule type" value="Genomic_DNA"/>
</dbReference>
<reference evidence="7" key="1">
    <citation type="submission" date="2016-10" db="EMBL/GenBank/DDBJ databases">
        <authorList>
            <person name="Varghese N."/>
            <person name="Submissions S."/>
        </authorList>
    </citation>
    <scope>NUCLEOTIDE SEQUENCE [LARGE SCALE GENOMIC DNA]</scope>
    <source>
        <strain evidence="7">CECT 8338</strain>
    </source>
</reference>
<evidence type="ECO:0000259" key="5">
    <source>
        <dbReference type="Pfam" id="PF12945"/>
    </source>
</evidence>
<dbReference type="InterPro" id="IPR009875">
    <property type="entry name" value="PilZ_domain"/>
</dbReference>
<feature type="domain" description="Type III secretion system flagellar brake protein YcgR PilZN" evidence="5">
    <location>
        <begin position="81"/>
        <end position="164"/>
    </location>
</feature>
<evidence type="ECO:0000256" key="1">
    <source>
        <dbReference type="ARBA" id="ARBA00022636"/>
    </source>
</evidence>
<dbReference type="Pfam" id="PF07238">
    <property type="entry name" value="PilZ"/>
    <property type="match status" value="1"/>
</dbReference>
<gene>
    <name evidence="6" type="ORF">SAMN05216210_3199</name>
</gene>
<keyword evidence="1" id="KW-0973">c-di-GMP</keyword>
<dbReference type="Gene3D" id="2.30.110.10">
    <property type="entry name" value="Electron Transport, Fmn-binding Protein, Chain A"/>
    <property type="match status" value="1"/>
</dbReference>
<dbReference type="Gene3D" id="2.40.10.220">
    <property type="entry name" value="predicted glycosyltransferase like domains"/>
    <property type="match status" value="1"/>
</dbReference>
<dbReference type="STRING" id="1434072.SAMN05216210_3199"/>
<organism evidence="6 7">
    <name type="scientific">Halopseudomonas salegens</name>
    <dbReference type="NCBI Taxonomy" id="1434072"/>
    <lineage>
        <taxon>Bacteria</taxon>
        <taxon>Pseudomonadati</taxon>
        <taxon>Pseudomonadota</taxon>
        <taxon>Gammaproteobacteria</taxon>
        <taxon>Pseudomonadales</taxon>
        <taxon>Pseudomonadaceae</taxon>
        <taxon>Halopseudomonas</taxon>
    </lineage>
</organism>
<dbReference type="Pfam" id="PF12945">
    <property type="entry name" value="PilZNR"/>
    <property type="match status" value="1"/>
</dbReference>
<evidence type="ECO:0000256" key="3">
    <source>
        <dbReference type="ARBA" id="ARBA00023143"/>
    </source>
</evidence>
<protein>
    <submittedName>
        <fullName evidence="6">C-di-GMP-binding flagellar brake protein YcgR, contains PilZNR and PilZ domains</fullName>
    </submittedName>
</protein>
<keyword evidence="6" id="KW-0966">Cell projection</keyword>
<dbReference type="AlphaFoldDB" id="A0A1H2HP31"/>
<dbReference type="SUPFAM" id="SSF141371">
    <property type="entry name" value="PilZ domain-like"/>
    <property type="match status" value="2"/>
</dbReference>
<evidence type="ECO:0000259" key="4">
    <source>
        <dbReference type="Pfam" id="PF07238"/>
    </source>
</evidence>
<proteinExistence type="predicted"/>
<keyword evidence="7" id="KW-1185">Reference proteome</keyword>
<keyword evidence="6" id="KW-0969">Cilium</keyword>
<name>A0A1H2HP31_9GAMM</name>
<dbReference type="Proteomes" id="UP000243924">
    <property type="component" value="Chromosome I"/>
</dbReference>
<dbReference type="InterPro" id="IPR009926">
    <property type="entry name" value="T3SS_YcgR_PilZN"/>
</dbReference>
<keyword evidence="2" id="KW-0547">Nucleotide-binding</keyword>
<evidence type="ECO:0000313" key="7">
    <source>
        <dbReference type="Proteomes" id="UP000243924"/>
    </source>
</evidence>
<feature type="domain" description="PilZ" evidence="4">
    <location>
        <begin position="173"/>
        <end position="277"/>
    </location>
</feature>
<dbReference type="InterPro" id="IPR012349">
    <property type="entry name" value="Split_barrel_FMN-bd"/>
</dbReference>
<evidence type="ECO:0000256" key="2">
    <source>
        <dbReference type="ARBA" id="ARBA00022741"/>
    </source>
</evidence>
<dbReference type="RefSeq" id="WP_092388871.1">
    <property type="nucleotide sequence ID" value="NZ_LT629787.1"/>
</dbReference>
<sequence length="284" mass="31244">MPLIPLQHDDIPLGVPLPWHVTDSESKVIFERGRVVDNQPMLEQLLKLGLFRIAPEARNEPGQGKQGERTTTSLTQIQLAPGDLVQLQTLNSHQTERFQVKVIGFHAPVSLLVTAPTNGGKLAFVREGQQFLVRGFVGKDAVAYKTRVLKTNLSPFPYLHLAYPDSVQSMRIRSSARVSVELITAVNHGGKQIASAKMIDLSVGGAKVLSTSTFAELGEEVELAFRINPAGLDVYLKVASKVRMVNTDEQSGQVATGVEFVDLSEQNRLYLTNMVYQNLLKDSL</sequence>
<keyword evidence="3" id="KW-0975">Bacterial flagellum</keyword>
<dbReference type="OrthoDB" id="5735035at2"/>